<comment type="subcellular location">
    <subcellularLocation>
        <location evidence="1">Membrane</location>
        <topology evidence="1">Multi-pass membrane protein</topology>
    </subcellularLocation>
</comment>
<dbReference type="GO" id="GO:0102965">
    <property type="term" value="F:alcohol-forming long-chain fatty acyl-CoA reductase activity"/>
    <property type="evidence" value="ECO:0007669"/>
    <property type="project" value="UniProtKB-EC"/>
</dbReference>
<keyword evidence="4 10" id="KW-0812">Transmembrane</keyword>
<evidence type="ECO:0000256" key="9">
    <source>
        <dbReference type="ARBA" id="ARBA00052530"/>
    </source>
</evidence>
<dbReference type="GO" id="GO:0005777">
    <property type="term" value="C:peroxisome"/>
    <property type="evidence" value="ECO:0007669"/>
    <property type="project" value="TreeGrafter"/>
</dbReference>
<dbReference type="Gene3D" id="3.40.50.720">
    <property type="entry name" value="NAD(P)-binding Rossmann-like Domain"/>
    <property type="match status" value="1"/>
</dbReference>
<feature type="domain" description="Fatty acyl-CoA reductase C-terminal" evidence="11">
    <location>
        <begin position="361"/>
        <end position="453"/>
    </location>
</feature>
<evidence type="ECO:0000256" key="2">
    <source>
        <dbReference type="ARBA" id="ARBA00005928"/>
    </source>
</evidence>
<dbReference type="EMBL" id="OV121142">
    <property type="protein sequence ID" value="CAH0549711.1"/>
    <property type="molecule type" value="Genomic_DNA"/>
</dbReference>
<dbReference type="GO" id="GO:0035336">
    <property type="term" value="P:long-chain fatty-acyl-CoA metabolic process"/>
    <property type="evidence" value="ECO:0007669"/>
    <property type="project" value="TreeGrafter"/>
</dbReference>
<keyword evidence="14" id="KW-1185">Reference proteome</keyword>
<proteinExistence type="inferred from homology"/>
<sequence length="497" mass="57419">MGETDVQKFYNGATVFLTGGTGFLGKMLIEKLLRSTDVKIIYILIREKKGKNVDSRVEGIFEDVMFDVLKKKLPKFRQKIWPIAGDCSISGLGITLEDRKKIISTTNIVFHLAATVKLDENLKQAFYINVNGTNEIVLLSKQMKDLKSVIYVSTAYSNCHLKAIDEKFYDHPNDYEEFGVFLEKLNDKETEIITPRILQKWPNTYSFTKAMAESLIKKTGHGLPIGIFRPSIVISTYKEPISGWIDNMYGPTGAMAQIQFGLLRTLKVNDSMLADLIPVDTCVAGLIAAAWDVGTEKTERTSKNISIYNYVSSVENPITWKDFYFICRLHGLQYPLLKTLWIPYMINTNSEILYKIYTFLFHLLPALPVDLFAIITGNKPRLLKTYRKIHKFIDATDFFRRREWTFSNEKTKQLYAKLSPEDKALFPLNIEQVNWFIFLNDYMKGVRKYLLKDFDNTLKDALTRANRLYWIDAIVRKVILGAFIIFAWNLILKMFSY</sequence>
<keyword evidence="7 10" id="KW-0443">Lipid metabolism</keyword>
<evidence type="ECO:0000259" key="12">
    <source>
        <dbReference type="Pfam" id="PF07993"/>
    </source>
</evidence>
<comment type="similarity">
    <text evidence="2 10">Belongs to the fatty acyl-CoA reductase family.</text>
</comment>
<evidence type="ECO:0000313" key="13">
    <source>
        <dbReference type="EMBL" id="CAH0549711.1"/>
    </source>
</evidence>
<comment type="function">
    <text evidence="10">Catalyzes the reduction of fatty acyl-CoA to fatty alcohols.</text>
</comment>
<evidence type="ECO:0000313" key="14">
    <source>
        <dbReference type="Proteomes" id="UP001154078"/>
    </source>
</evidence>
<dbReference type="Pfam" id="PF03015">
    <property type="entry name" value="Sterile"/>
    <property type="match status" value="1"/>
</dbReference>
<dbReference type="PANTHER" id="PTHR11011:SF60">
    <property type="entry name" value="FATTY ACYL-COA REDUCTASE-RELATED"/>
    <property type="match status" value="1"/>
</dbReference>
<evidence type="ECO:0000259" key="11">
    <source>
        <dbReference type="Pfam" id="PF03015"/>
    </source>
</evidence>
<dbReference type="PANTHER" id="PTHR11011">
    <property type="entry name" value="MALE STERILITY PROTEIN 2-RELATED"/>
    <property type="match status" value="1"/>
</dbReference>
<comment type="catalytic activity">
    <reaction evidence="9 10">
        <text>a long-chain fatty acyl-CoA + 2 NADPH + 2 H(+) = a long-chain primary fatty alcohol + 2 NADP(+) + CoA</text>
        <dbReference type="Rhea" id="RHEA:52716"/>
        <dbReference type="ChEBI" id="CHEBI:15378"/>
        <dbReference type="ChEBI" id="CHEBI:57287"/>
        <dbReference type="ChEBI" id="CHEBI:57783"/>
        <dbReference type="ChEBI" id="CHEBI:58349"/>
        <dbReference type="ChEBI" id="CHEBI:77396"/>
        <dbReference type="ChEBI" id="CHEBI:83139"/>
        <dbReference type="EC" id="1.2.1.84"/>
    </reaction>
</comment>
<keyword evidence="6 10" id="KW-1133">Transmembrane helix</keyword>
<dbReference type="InterPro" id="IPR026055">
    <property type="entry name" value="FAR"/>
</dbReference>
<reference evidence="13" key="1">
    <citation type="submission" date="2021-12" db="EMBL/GenBank/DDBJ databases">
        <authorList>
            <person name="King R."/>
        </authorList>
    </citation>
    <scope>NUCLEOTIDE SEQUENCE</scope>
</reference>
<dbReference type="InterPro" id="IPR036291">
    <property type="entry name" value="NAD(P)-bd_dom_sf"/>
</dbReference>
<gene>
    <name evidence="13" type="ORF">MELIAE_LOCUS2773</name>
</gene>
<feature type="domain" description="Thioester reductase (TE)" evidence="12">
    <location>
        <begin position="17"/>
        <end position="284"/>
    </location>
</feature>
<keyword evidence="5 10" id="KW-0521">NADP</keyword>
<dbReference type="GO" id="GO:0080019">
    <property type="term" value="F:alcohol-forming very long-chain fatty acyl-CoA reductase activity"/>
    <property type="evidence" value="ECO:0007669"/>
    <property type="project" value="InterPro"/>
</dbReference>
<evidence type="ECO:0000256" key="4">
    <source>
        <dbReference type="ARBA" id="ARBA00022692"/>
    </source>
</evidence>
<keyword evidence="10" id="KW-0560">Oxidoreductase</keyword>
<evidence type="ECO:0000256" key="10">
    <source>
        <dbReference type="RuleBase" id="RU363097"/>
    </source>
</evidence>
<dbReference type="SUPFAM" id="SSF51735">
    <property type="entry name" value="NAD(P)-binding Rossmann-fold domains"/>
    <property type="match status" value="1"/>
</dbReference>
<dbReference type="OrthoDB" id="429813at2759"/>
<evidence type="ECO:0000256" key="6">
    <source>
        <dbReference type="ARBA" id="ARBA00022989"/>
    </source>
</evidence>
<dbReference type="InterPro" id="IPR013120">
    <property type="entry name" value="FAR_NAD-bd"/>
</dbReference>
<feature type="transmembrane region" description="Helical" evidence="10">
    <location>
        <begin position="468"/>
        <end position="491"/>
    </location>
</feature>
<name>A0A9P0FDE5_BRAAE</name>
<dbReference type="InterPro" id="IPR033640">
    <property type="entry name" value="FAR_C"/>
</dbReference>
<dbReference type="AlphaFoldDB" id="A0A9P0FDE5"/>
<evidence type="ECO:0000256" key="7">
    <source>
        <dbReference type="ARBA" id="ARBA00023098"/>
    </source>
</evidence>
<dbReference type="CDD" id="cd09071">
    <property type="entry name" value="FAR_C"/>
    <property type="match status" value="1"/>
</dbReference>
<keyword evidence="3 10" id="KW-0444">Lipid biosynthesis</keyword>
<evidence type="ECO:0000256" key="8">
    <source>
        <dbReference type="ARBA" id="ARBA00023136"/>
    </source>
</evidence>
<dbReference type="CDD" id="cd05236">
    <property type="entry name" value="FAR-N_SDR_e"/>
    <property type="match status" value="1"/>
</dbReference>
<accession>A0A9P0FDE5</accession>
<feature type="transmembrane region" description="Helical" evidence="10">
    <location>
        <begin position="356"/>
        <end position="377"/>
    </location>
</feature>
<dbReference type="FunFam" id="3.40.50.720:FF:000143">
    <property type="entry name" value="Fatty acyl-CoA reductase"/>
    <property type="match status" value="1"/>
</dbReference>
<evidence type="ECO:0000256" key="5">
    <source>
        <dbReference type="ARBA" id="ARBA00022857"/>
    </source>
</evidence>
<dbReference type="Proteomes" id="UP001154078">
    <property type="component" value="Chromosome 11"/>
</dbReference>
<dbReference type="Pfam" id="PF07993">
    <property type="entry name" value="NAD_binding_4"/>
    <property type="match status" value="1"/>
</dbReference>
<dbReference type="EC" id="1.2.1.84" evidence="10"/>
<protein>
    <recommendedName>
        <fullName evidence="10">Fatty acyl-CoA reductase</fullName>
        <ecNumber evidence="10">1.2.1.84</ecNumber>
    </recommendedName>
</protein>
<dbReference type="GO" id="GO:0016020">
    <property type="term" value="C:membrane"/>
    <property type="evidence" value="ECO:0007669"/>
    <property type="project" value="UniProtKB-SubCell"/>
</dbReference>
<keyword evidence="8 10" id="KW-0472">Membrane</keyword>
<organism evidence="13 14">
    <name type="scientific">Brassicogethes aeneus</name>
    <name type="common">Rape pollen beetle</name>
    <name type="synonym">Meligethes aeneus</name>
    <dbReference type="NCBI Taxonomy" id="1431903"/>
    <lineage>
        <taxon>Eukaryota</taxon>
        <taxon>Metazoa</taxon>
        <taxon>Ecdysozoa</taxon>
        <taxon>Arthropoda</taxon>
        <taxon>Hexapoda</taxon>
        <taxon>Insecta</taxon>
        <taxon>Pterygota</taxon>
        <taxon>Neoptera</taxon>
        <taxon>Endopterygota</taxon>
        <taxon>Coleoptera</taxon>
        <taxon>Polyphaga</taxon>
        <taxon>Cucujiformia</taxon>
        <taxon>Nitidulidae</taxon>
        <taxon>Meligethinae</taxon>
        <taxon>Brassicogethes</taxon>
    </lineage>
</organism>
<evidence type="ECO:0000256" key="1">
    <source>
        <dbReference type="ARBA" id="ARBA00004141"/>
    </source>
</evidence>
<evidence type="ECO:0000256" key="3">
    <source>
        <dbReference type="ARBA" id="ARBA00022516"/>
    </source>
</evidence>